<sequence>MKYQGHFIAGGQGRLYLAAFGDCSAEHAVLFLPPFAEEMNLSRAVVARQARMLTEAGYFVVLLDYFGTGDSEGEFDEARVPGWLNDIEATLVWIGQKQRSSVTLWGLRLGGLLAAHYVDDRGAEAVDRLLLWKPVINGHQLMNQFFRLKQMSEMMQGRGDDQINWYRRCLEGETVEVAGYPMSSGLVSQISALSMQPSTWMEKVSVIWIEAASEKVPLTASRLHAQWPGDRLTIEACTGVPFWQVPDTYDADSLTILTLKCLKEANGVCHA</sequence>
<dbReference type="Pfam" id="PF12146">
    <property type="entry name" value="Hydrolase_4"/>
    <property type="match status" value="1"/>
</dbReference>
<dbReference type="OrthoDB" id="249225at2"/>
<evidence type="ECO:0000259" key="1">
    <source>
        <dbReference type="Pfam" id="PF12146"/>
    </source>
</evidence>
<dbReference type="InterPro" id="IPR017532">
    <property type="entry name" value="Hydrolase-2_PEP"/>
</dbReference>
<dbReference type="InterPro" id="IPR029058">
    <property type="entry name" value="AB_hydrolase_fold"/>
</dbReference>
<feature type="domain" description="Serine aminopeptidase S33" evidence="1">
    <location>
        <begin position="46"/>
        <end position="148"/>
    </location>
</feature>
<dbReference type="AlphaFoldDB" id="A0A1A9EX90"/>
<keyword evidence="3" id="KW-1185">Reference proteome</keyword>
<dbReference type="STRING" id="1821621.A8C75_08505"/>
<organism evidence="2 3">
    <name type="scientific">Marinobacterium aestuarii</name>
    <dbReference type="NCBI Taxonomy" id="1821621"/>
    <lineage>
        <taxon>Bacteria</taxon>
        <taxon>Pseudomonadati</taxon>
        <taxon>Pseudomonadota</taxon>
        <taxon>Gammaproteobacteria</taxon>
        <taxon>Oceanospirillales</taxon>
        <taxon>Oceanospirillaceae</taxon>
        <taxon>Marinobacterium</taxon>
    </lineage>
</organism>
<keyword evidence="2" id="KW-0378">Hydrolase</keyword>
<accession>A0A1A9EX90</accession>
<dbReference type="RefSeq" id="WP_067380737.1">
    <property type="nucleotide sequence ID" value="NZ_CP015839.1"/>
</dbReference>
<evidence type="ECO:0000313" key="3">
    <source>
        <dbReference type="Proteomes" id="UP000078070"/>
    </source>
</evidence>
<dbReference type="GO" id="GO:0016787">
    <property type="term" value="F:hydrolase activity"/>
    <property type="evidence" value="ECO:0007669"/>
    <property type="project" value="UniProtKB-KW"/>
</dbReference>
<evidence type="ECO:0000313" key="2">
    <source>
        <dbReference type="EMBL" id="ANG62526.1"/>
    </source>
</evidence>
<name>A0A1A9EX90_9GAMM</name>
<proteinExistence type="predicted"/>
<dbReference type="NCBIfam" id="TIGR03101">
    <property type="entry name" value="hydr2_PEP"/>
    <property type="match status" value="1"/>
</dbReference>
<dbReference type="InterPro" id="IPR022742">
    <property type="entry name" value="Hydrolase_4"/>
</dbReference>
<dbReference type="EMBL" id="CP015839">
    <property type="protein sequence ID" value="ANG62526.1"/>
    <property type="molecule type" value="Genomic_DNA"/>
</dbReference>
<dbReference type="SUPFAM" id="SSF53474">
    <property type="entry name" value="alpha/beta-Hydrolases"/>
    <property type="match status" value="1"/>
</dbReference>
<protein>
    <submittedName>
        <fullName evidence="2">Hydrolase 2, exosortase A system-associated</fullName>
    </submittedName>
</protein>
<reference evidence="2 3" key="2">
    <citation type="journal article" date="2018" name="Int. J. Syst. Evol. Microbiol.">
        <title>Marinobacterium aestuarii sp. nov., a benzene-degrading marine bacterium isolated from estuary sediment.</title>
        <authorList>
            <person name="Bae S.S."/>
            <person name="Jung J."/>
            <person name="Chung D."/>
            <person name="Baek K."/>
        </authorList>
    </citation>
    <scope>NUCLEOTIDE SEQUENCE [LARGE SCALE GENOMIC DNA]</scope>
    <source>
        <strain evidence="2 3">ST58-10</strain>
    </source>
</reference>
<reference evidence="3" key="1">
    <citation type="submission" date="2016-05" db="EMBL/GenBank/DDBJ databases">
        <authorList>
            <person name="Baek K."/>
            <person name="Yang S.-J."/>
        </authorList>
    </citation>
    <scope>NUCLEOTIDE SEQUENCE [LARGE SCALE GENOMIC DNA]</scope>
    <source>
        <strain evidence="3">ST58-10</strain>
    </source>
</reference>
<dbReference type="KEGG" id="mars:A8C75_08505"/>
<gene>
    <name evidence="2" type="ORF">A8C75_08505</name>
</gene>
<dbReference type="Gene3D" id="3.40.50.1820">
    <property type="entry name" value="alpha/beta hydrolase"/>
    <property type="match status" value="1"/>
</dbReference>
<dbReference type="Proteomes" id="UP000078070">
    <property type="component" value="Chromosome"/>
</dbReference>